<dbReference type="SUPFAM" id="SSF69304">
    <property type="entry name" value="Tricorn protease N-terminal domain"/>
    <property type="match status" value="1"/>
</dbReference>
<keyword evidence="6" id="KW-1185">Reference proteome</keyword>
<keyword evidence="1" id="KW-0378">Hydrolase</keyword>
<dbReference type="PANTHER" id="PTHR42776:SF27">
    <property type="entry name" value="DIPEPTIDYL PEPTIDASE FAMILY MEMBER 6"/>
    <property type="match status" value="1"/>
</dbReference>
<dbReference type="GO" id="GO:0004252">
    <property type="term" value="F:serine-type endopeptidase activity"/>
    <property type="evidence" value="ECO:0007669"/>
    <property type="project" value="TreeGrafter"/>
</dbReference>
<dbReference type="GO" id="GO:0006508">
    <property type="term" value="P:proteolysis"/>
    <property type="evidence" value="ECO:0007669"/>
    <property type="project" value="InterPro"/>
</dbReference>
<dbReference type="Proteomes" id="UP000676246">
    <property type="component" value="Unassembled WGS sequence"/>
</dbReference>
<proteinExistence type="predicted"/>
<dbReference type="Gene3D" id="2.120.10.30">
    <property type="entry name" value="TolB, C-terminal domain"/>
    <property type="match status" value="2"/>
</dbReference>
<dbReference type="SUPFAM" id="SSF53474">
    <property type="entry name" value="alpha/beta-Hydrolases"/>
    <property type="match status" value="1"/>
</dbReference>
<dbReference type="RefSeq" id="WP_210851453.1">
    <property type="nucleotide sequence ID" value="NZ_JAGQDD010000001.1"/>
</dbReference>
<evidence type="ECO:0000259" key="4">
    <source>
        <dbReference type="Pfam" id="PF00326"/>
    </source>
</evidence>
<feature type="chain" id="PRO_5037483847" evidence="3">
    <location>
        <begin position="29"/>
        <end position="690"/>
    </location>
</feature>
<keyword evidence="2" id="KW-0645">Protease</keyword>
<gene>
    <name evidence="5" type="ORF">KAK03_01770</name>
</gene>
<dbReference type="InterPro" id="IPR029058">
    <property type="entry name" value="AB_hydrolase_fold"/>
</dbReference>
<dbReference type="InterPro" id="IPR011042">
    <property type="entry name" value="6-blade_b-propeller_TolB-like"/>
</dbReference>
<reference evidence="5 6" key="1">
    <citation type="submission" date="2021-04" db="EMBL/GenBank/DDBJ databases">
        <title>The genome sequence of Ideonella sp. 3Y2.</title>
        <authorList>
            <person name="Liu Y."/>
        </authorList>
    </citation>
    <scope>NUCLEOTIDE SEQUENCE [LARGE SCALE GENOMIC DNA]</scope>
    <source>
        <strain evidence="5 6">3Y2</strain>
    </source>
</reference>
<accession>A0A940Y5Q4</accession>
<dbReference type="EMBL" id="JAGQDD010000001">
    <property type="protein sequence ID" value="MBQ0929196.1"/>
    <property type="molecule type" value="Genomic_DNA"/>
</dbReference>
<keyword evidence="3" id="KW-0732">Signal</keyword>
<dbReference type="Gene3D" id="3.40.50.1820">
    <property type="entry name" value="alpha/beta hydrolase"/>
    <property type="match status" value="1"/>
</dbReference>
<dbReference type="PANTHER" id="PTHR42776">
    <property type="entry name" value="SERINE PEPTIDASE S9 FAMILY MEMBER"/>
    <property type="match status" value="1"/>
</dbReference>
<name>A0A940Y5Q4_9BURK</name>
<keyword evidence="2" id="KW-0720">Serine protease</keyword>
<evidence type="ECO:0000256" key="2">
    <source>
        <dbReference type="ARBA" id="ARBA00022825"/>
    </source>
</evidence>
<sequence>MLHRALCAATLAASAALLTALPHLSAQAQSAAPAASPAPAQVPLIERARFFGNPSKVAGRISPDGRWLSWIAPRDGVLNIWVAPVNQPEQARALTAETSRPIRSYFWAPDSQRILFINDKGGDENFLLYGVPVAGGEPRLLTPFEKTRVQIVKISRERQDRILLGINNRDPRWHDIYSLDLASGQLSLVLRNEQGWASFHADEQLVLRLAEKSRPDGGTDYHRVKDNQVDATALSSVSMEDSTTTGPRGFTPDGRTLYWTDSRGRNTAALVAQDLATGSTRVVAEDPRADIGSVLTDLRDGRVLAWQVNYLTEEYVAKDPAVAADLAYLRGALKGSFTLTARTNADDRWVLAVDPVTAPSYTVLFDRQARRLTPLFVSRPELDGAPLVPMQALELKARDGLTMVSYLSLPKDADPQGSGRPAKPVPMVLLVHGGPWARDDHGYNSYHQWLANRGYAVLSVNFRGSTGFGKAFVSAGDLQWGRRMHDDLLDAVDWAVKNGITTREQVAIMGGSYGGYATLAGLTVTPTAFACGVDIVGPSNLFTLLESIPPYWESFRQQLYRRMGDPTTEAGKALLKERSPLTYADRIVRPLLIGQGANDPRVNVRESDQIVQAMAERNIPVTYVLFPDEGHGFARPVNSIAFNAVTENFLARCLGGRAEPIGDTLKASTAQVKHGAAYTPGLAQALPAGR</sequence>
<evidence type="ECO:0000313" key="5">
    <source>
        <dbReference type="EMBL" id="MBQ0929196.1"/>
    </source>
</evidence>
<organism evidence="5 6">
    <name type="scientific">Ideonella alba</name>
    <dbReference type="NCBI Taxonomy" id="2824118"/>
    <lineage>
        <taxon>Bacteria</taxon>
        <taxon>Pseudomonadati</taxon>
        <taxon>Pseudomonadota</taxon>
        <taxon>Betaproteobacteria</taxon>
        <taxon>Burkholderiales</taxon>
        <taxon>Sphaerotilaceae</taxon>
        <taxon>Ideonella</taxon>
    </lineage>
</organism>
<dbReference type="Pfam" id="PF07676">
    <property type="entry name" value="PD40"/>
    <property type="match status" value="2"/>
</dbReference>
<feature type="signal peptide" evidence="3">
    <location>
        <begin position="1"/>
        <end position="28"/>
    </location>
</feature>
<evidence type="ECO:0000256" key="3">
    <source>
        <dbReference type="SAM" id="SignalP"/>
    </source>
</evidence>
<comment type="caution">
    <text evidence="5">The sequence shown here is derived from an EMBL/GenBank/DDBJ whole genome shotgun (WGS) entry which is preliminary data.</text>
</comment>
<evidence type="ECO:0000313" key="6">
    <source>
        <dbReference type="Proteomes" id="UP000676246"/>
    </source>
</evidence>
<dbReference type="InterPro" id="IPR011659">
    <property type="entry name" value="WD40"/>
</dbReference>
<dbReference type="AlphaFoldDB" id="A0A940Y5Q4"/>
<protein>
    <submittedName>
        <fullName evidence="5">S9 family peptidase</fullName>
    </submittedName>
</protein>
<feature type="domain" description="Peptidase S9 prolyl oligopeptidase catalytic" evidence="4">
    <location>
        <begin position="446"/>
        <end position="656"/>
    </location>
</feature>
<evidence type="ECO:0000256" key="1">
    <source>
        <dbReference type="ARBA" id="ARBA00022801"/>
    </source>
</evidence>
<dbReference type="InterPro" id="IPR001375">
    <property type="entry name" value="Peptidase_S9_cat"/>
</dbReference>
<dbReference type="Pfam" id="PF00326">
    <property type="entry name" value="Peptidase_S9"/>
    <property type="match status" value="1"/>
</dbReference>